<dbReference type="PANTHER" id="PTHR47506">
    <property type="entry name" value="TRANSCRIPTIONAL REGULATORY PROTEIN"/>
    <property type="match status" value="1"/>
</dbReference>
<keyword evidence="1" id="KW-0805">Transcription regulation</keyword>
<dbReference type="InterPro" id="IPR009057">
    <property type="entry name" value="Homeodomain-like_sf"/>
</dbReference>
<gene>
    <name evidence="6" type="ORF">SHTP_4581</name>
</gene>
<dbReference type="EMBL" id="AP017624">
    <property type="protein sequence ID" value="BAV43475.1"/>
    <property type="molecule type" value="Genomic_DNA"/>
</dbReference>
<dbReference type="RefSeq" id="WP_096371969.1">
    <property type="nucleotide sequence ID" value="NZ_AP017624.1"/>
</dbReference>
<dbReference type="InterPro" id="IPR001647">
    <property type="entry name" value="HTH_TetR"/>
</dbReference>
<evidence type="ECO:0000313" key="6">
    <source>
        <dbReference type="EMBL" id="BAV43475.1"/>
    </source>
</evidence>
<feature type="domain" description="HTH tetR-type" evidence="5">
    <location>
        <begin position="12"/>
        <end position="72"/>
    </location>
</feature>
<dbReference type="GeneID" id="93439140"/>
<dbReference type="GO" id="GO:0003677">
    <property type="term" value="F:DNA binding"/>
    <property type="evidence" value="ECO:0007669"/>
    <property type="project" value="UniProtKB-UniRule"/>
</dbReference>
<dbReference type="Pfam" id="PF00440">
    <property type="entry name" value="TetR_N"/>
    <property type="match status" value="1"/>
</dbReference>
<protein>
    <submittedName>
        <fullName evidence="6">Transcriptional regulatory protein</fullName>
    </submittedName>
</protein>
<name>A0A1B4Y8U1_MYCUL</name>
<dbReference type="PROSITE" id="PS50977">
    <property type="entry name" value="HTH_TETR_2"/>
    <property type="match status" value="1"/>
</dbReference>
<dbReference type="Pfam" id="PF21993">
    <property type="entry name" value="TetR_C_13_2"/>
    <property type="match status" value="1"/>
</dbReference>
<keyword evidence="3" id="KW-0804">Transcription</keyword>
<feature type="DNA-binding region" description="H-T-H motif" evidence="4">
    <location>
        <begin position="35"/>
        <end position="54"/>
    </location>
</feature>
<evidence type="ECO:0000256" key="4">
    <source>
        <dbReference type="PROSITE-ProRule" id="PRU00335"/>
    </source>
</evidence>
<reference evidence="6 7" key="1">
    <citation type="submission" date="2016-08" db="EMBL/GenBank/DDBJ databases">
        <title>Complete genome sequence of Mycobacterium shinshuense, a subspecies of M. ulcerans.</title>
        <authorList>
            <person name="Yoshida M."/>
            <person name="Ogura Y."/>
            <person name="Hayashi T."/>
            <person name="Hoshino Y."/>
        </authorList>
    </citation>
    <scope>NUCLEOTIDE SEQUENCE [LARGE SCALE GENOMIC DNA]</scope>
    <source>
        <strain evidence="7">ATCC 33728</strain>
    </source>
</reference>
<dbReference type="SUPFAM" id="SSF46689">
    <property type="entry name" value="Homeodomain-like"/>
    <property type="match status" value="1"/>
</dbReference>
<proteinExistence type="predicted"/>
<sequence length="206" mass="21722">MTPPSTSTPKRGGTREKMLISAAQVMRERGAAGVTIDSVLARSGAPRGSVYYHFPDGRNQILIEALRYAGDSITAVIDKAANKGARALLREFVRLWEHLLTDGGFAAGCPVVAAALGPADDEVELAAEAGTILDSWCAALGRAFVADGFDESTAASLAVTSIAALEGAIMLCRSTRSVEPLRQVGEQLEFLVKARGFVAQSRLDSE</sequence>
<dbReference type="Proteomes" id="UP000218067">
    <property type="component" value="Chromosome"/>
</dbReference>
<evidence type="ECO:0000256" key="2">
    <source>
        <dbReference type="ARBA" id="ARBA00023125"/>
    </source>
</evidence>
<organism evidence="6 7">
    <name type="scientific">Mycobacterium ulcerans subsp. shinshuense</name>
    <dbReference type="NCBI Taxonomy" id="1124626"/>
    <lineage>
        <taxon>Bacteria</taxon>
        <taxon>Bacillati</taxon>
        <taxon>Actinomycetota</taxon>
        <taxon>Actinomycetes</taxon>
        <taxon>Mycobacteriales</taxon>
        <taxon>Mycobacteriaceae</taxon>
        <taxon>Mycobacterium</taxon>
        <taxon>Mycobacterium ulcerans group</taxon>
    </lineage>
</organism>
<dbReference type="PANTHER" id="PTHR47506:SF3">
    <property type="entry name" value="HTH-TYPE TRANSCRIPTIONAL REGULATOR LMRA"/>
    <property type="match status" value="1"/>
</dbReference>
<evidence type="ECO:0000256" key="3">
    <source>
        <dbReference type="ARBA" id="ARBA00023163"/>
    </source>
</evidence>
<evidence type="ECO:0000259" key="5">
    <source>
        <dbReference type="PROSITE" id="PS50977"/>
    </source>
</evidence>
<dbReference type="SUPFAM" id="SSF48498">
    <property type="entry name" value="Tetracyclin repressor-like, C-terminal domain"/>
    <property type="match status" value="1"/>
</dbReference>
<dbReference type="InterPro" id="IPR054156">
    <property type="entry name" value="YxaF_TetR_C"/>
</dbReference>
<accession>A0A1B4Y8U1</accession>
<keyword evidence="2 4" id="KW-0238">DNA-binding</keyword>
<dbReference type="Gene3D" id="1.10.357.10">
    <property type="entry name" value="Tetracycline Repressor, domain 2"/>
    <property type="match status" value="1"/>
</dbReference>
<evidence type="ECO:0000256" key="1">
    <source>
        <dbReference type="ARBA" id="ARBA00023015"/>
    </source>
</evidence>
<dbReference type="AlphaFoldDB" id="A0A1B4Y8U1"/>
<dbReference type="InterPro" id="IPR036271">
    <property type="entry name" value="Tet_transcr_reg_TetR-rel_C_sf"/>
</dbReference>
<evidence type="ECO:0000313" key="7">
    <source>
        <dbReference type="Proteomes" id="UP000218067"/>
    </source>
</evidence>